<evidence type="ECO:0000313" key="3">
    <source>
        <dbReference type="Proteomes" id="UP000614221"/>
    </source>
</evidence>
<reference evidence="2" key="1">
    <citation type="journal article" date="2014" name="Int. J. Syst. Evol. Microbiol.">
        <title>Complete genome sequence of Corynebacterium casei LMG S-19264T (=DSM 44701T), isolated from a smear-ripened cheese.</title>
        <authorList>
            <consortium name="US DOE Joint Genome Institute (JGI-PGF)"/>
            <person name="Walter F."/>
            <person name="Albersmeier A."/>
            <person name="Kalinowski J."/>
            <person name="Ruckert C."/>
        </authorList>
    </citation>
    <scope>NUCLEOTIDE SEQUENCE</scope>
    <source>
        <strain evidence="2">JCM 19018</strain>
    </source>
</reference>
<dbReference type="EMBL" id="BMPD01000002">
    <property type="protein sequence ID" value="GGK63538.1"/>
    <property type="molecule type" value="Genomic_DNA"/>
</dbReference>
<name>A0A830EYB7_9EURY</name>
<gene>
    <name evidence="2" type="ORF">GCM10009067_14870</name>
</gene>
<dbReference type="OrthoDB" id="346178at2157"/>
<feature type="compositionally biased region" description="Basic and acidic residues" evidence="1">
    <location>
        <begin position="1"/>
        <end position="12"/>
    </location>
</feature>
<dbReference type="Proteomes" id="UP000614221">
    <property type="component" value="Unassembled WGS sequence"/>
</dbReference>
<sequence length="242" mass="26554">MSLMDRLADARRQPGHITPDEMDTTVNSQGQRSRIGRYRATTAHMLREGRDNPFKIAVPAYQQFSTNASADDSETFGLTHSVTDTPVTQAVVVWLDGEYYGTPDSVDYDANEITVTDPGTDSTVHVYYVSDKAASFEVRKAASNADSGSQRVFTGNLGLIHEAPQIEQPEYMRLNQTPLHPWVGTDMTVDVYLDAPYTVRWTDPDGDGTEPTNALLHLPAMIGQSEVQGLTSAVSADMGRQP</sequence>
<comment type="caution">
    <text evidence="2">The sequence shown here is derived from an EMBL/GenBank/DDBJ whole genome shotgun (WGS) entry which is preliminary data.</text>
</comment>
<evidence type="ECO:0000313" key="2">
    <source>
        <dbReference type="EMBL" id="GGK63538.1"/>
    </source>
</evidence>
<evidence type="ECO:0000256" key="1">
    <source>
        <dbReference type="SAM" id="MobiDB-lite"/>
    </source>
</evidence>
<dbReference type="AlphaFoldDB" id="A0A830EYB7"/>
<protein>
    <submittedName>
        <fullName evidence="2">Uncharacterized protein</fullName>
    </submittedName>
</protein>
<feature type="region of interest" description="Disordered" evidence="1">
    <location>
        <begin position="1"/>
        <end position="32"/>
    </location>
</feature>
<accession>A0A830EYB7</accession>
<dbReference type="RefSeq" id="WP_188976723.1">
    <property type="nucleotide sequence ID" value="NZ_BMPD01000002.1"/>
</dbReference>
<proteinExistence type="predicted"/>
<organism evidence="2 3">
    <name type="scientific">Haloarcula sebkhae</name>
    <dbReference type="NCBI Taxonomy" id="932660"/>
    <lineage>
        <taxon>Archaea</taxon>
        <taxon>Methanobacteriati</taxon>
        <taxon>Methanobacteriota</taxon>
        <taxon>Stenosarchaea group</taxon>
        <taxon>Halobacteria</taxon>
        <taxon>Halobacteriales</taxon>
        <taxon>Haloarculaceae</taxon>
        <taxon>Haloarcula</taxon>
    </lineage>
</organism>
<reference evidence="2" key="2">
    <citation type="submission" date="2020-09" db="EMBL/GenBank/DDBJ databases">
        <authorList>
            <person name="Sun Q."/>
            <person name="Ohkuma M."/>
        </authorList>
    </citation>
    <scope>NUCLEOTIDE SEQUENCE</scope>
    <source>
        <strain evidence="2">JCM 19018</strain>
    </source>
</reference>